<keyword evidence="1" id="KW-1133">Transmembrane helix</keyword>
<keyword evidence="1" id="KW-0812">Transmembrane</keyword>
<name>A0A4Q1AVN5_9BACT</name>
<evidence type="ECO:0000313" key="2">
    <source>
        <dbReference type="EMBL" id="RXK11460.1"/>
    </source>
</evidence>
<comment type="caution">
    <text evidence="2">The sequence shown here is derived from an EMBL/GenBank/DDBJ whole genome shotgun (WGS) entry which is preliminary data.</text>
</comment>
<keyword evidence="1" id="KW-0472">Membrane</keyword>
<protein>
    <submittedName>
        <fullName evidence="2">Uncharacterized protein</fullName>
    </submittedName>
</protein>
<sequence length="97" mass="11376">MKLDKSSFTLLETIISTLILSIIIVGFSNSFFYDNLDEEYILLNKLENNFTTSSYSSDFAKQNKNLTLKINETQTKTITVKEIEYKDNKIRLKKYEM</sequence>
<gene>
    <name evidence="2" type="ORF">CP965_13885</name>
</gene>
<accession>A0A4Q1AVN5</accession>
<feature type="transmembrane region" description="Helical" evidence="1">
    <location>
        <begin position="7"/>
        <end position="27"/>
    </location>
</feature>
<dbReference type="RefSeq" id="WP_129062708.1">
    <property type="nucleotide sequence ID" value="NZ_NXIE01000009.1"/>
</dbReference>
<dbReference type="OrthoDB" id="5366041at2"/>
<keyword evidence="3" id="KW-1185">Reference proteome</keyword>
<dbReference type="AlphaFoldDB" id="A0A4Q1AVN5"/>
<reference evidence="2 3" key="1">
    <citation type="submission" date="2017-09" db="EMBL/GenBank/DDBJ databases">
        <title>Genomics of the genus Arcobacter.</title>
        <authorList>
            <person name="Perez-Cataluna A."/>
            <person name="Figueras M.J."/>
            <person name="Salas-Masso N."/>
        </authorList>
    </citation>
    <scope>NUCLEOTIDE SEQUENCE [LARGE SCALE GENOMIC DNA]</scope>
    <source>
        <strain evidence="2 3">F156-34</strain>
    </source>
</reference>
<evidence type="ECO:0000256" key="1">
    <source>
        <dbReference type="SAM" id="Phobius"/>
    </source>
</evidence>
<organism evidence="2 3">
    <name type="scientific">Halarcobacter mediterraneus</name>
    <dbReference type="NCBI Taxonomy" id="2023153"/>
    <lineage>
        <taxon>Bacteria</taxon>
        <taxon>Pseudomonadati</taxon>
        <taxon>Campylobacterota</taxon>
        <taxon>Epsilonproteobacteria</taxon>
        <taxon>Campylobacterales</taxon>
        <taxon>Arcobacteraceae</taxon>
        <taxon>Halarcobacter</taxon>
    </lineage>
</organism>
<evidence type="ECO:0000313" key="3">
    <source>
        <dbReference type="Proteomes" id="UP000289718"/>
    </source>
</evidence>
<dbReference type="Proteomes" id="UP000289718">
    <property type="component" value="Unassembled WGS sequence"/>
</dbReference>
<proteinExistence type="predicted"/>
<dbReference type="EMBL" id="NXIE01000009">
    <property type="protein sequence ID" value="RXK11460.1"/>
    <property type="molecule type" value="Genomic_DNA"/>
</dbReference>